<dbReference type="GO" id="GO:0015675">
    <property type="term" value="P:nickel cation transport"/>
    <property type="evidence" value="ECO:0007669"/>
    <property type="project" value="InterPro"/>
</dbReference>
<dbReference type="SUPFAM" id="SSF53850">
    <property type="entry name" value="Periplasmic binding protein-like II"/>
    <property type="match status" value="1"/>
</dbReference>
<dbReference type="CDD" id="cd08489">
    <property type="entry name" value="PBP2_NikA"/>
    <property type="match status" value="1"/>
</dbReference>
<dbReference type="GO" id="GO:0016151">
    <property type="term" value="F:nickel cation binding"/>
    <property type="evidence" value="ECO:0007669"/>
    <property type="project" value="InterPro"/>
</dbReference>
<proteinExistence type="predicted"/>
<dbReference type="AlphaFoldDB" id="A0AAC9RNP1"/>
<feature type="domain" description="Solute-binding protein family 5" evidence="2">
    <location>
        <begin position="75"/>
        <end position="442"/>
    </location>
</feature>
<protein>
    <submittedName>
        <fullName evidence="3">Nickel-binding periplasmic protein</fullName>
    </submittedName>
</protein>
<dbReference type="Pfam" id="PF00496">
    <property type="entry name" value="SBP_bac_5"/>
    <property type="match status" value="1"/>
</dbReference>
<evidence type="ECO:0000313" key="3">
    <source>
        <dbReference type="EMBL" id="ARE88952.1"/>
    </source>
</evidence>
<feature type="signal peptide" evidence="1">
    <location>
        <begin position="1"/>
        <end position="21"/>
    </location>
</feature>
<dbReference type="RefSeq" id="WP_205684267.1">
    <property type="nucleotide sequence ID" value="NZ_CP017603.1"/>
</dbReference>
<dbReference type="Gene3D" id="3.10.105.10">
    <property type="entry name" value="Dipeptide-binding Protein, Domain 3"/>
    <property type="match status" value="1"/>
</dbReference>
<dbReference type="PANTHER" id="PTHR30290">
    <property type="entry name" value="PERIPLASMIC BINDING COMPONENT OF ABC TRANSPORTER"/>
    <property type="match status" value="1"/>
</dbReference>
<reference evidence="3 4" key="1">
    <citation type="submission" date="2017-03" db="EMBL/GenBank/DDBJ databases">
        <title>Complete sequence of Clostridium formicaceticum DSM 92.</title>
        <authorList>
            <person name="Poehlein A."/>
            <person name="Karl M."/>
            <person name="Bengelsdorf F.R."/>
            <person name="Duerre P."/>
            <person name="Daniel R."/>
        </authorList>
    </citation>
    <scope>NUCLEOTIDE SEQUENCE [LARGE SCALE GENOMIC DNA]</scope>
    <source>
        <strain evidence="3 4">DSM 92</strain>
    </source>
</reference>
<dbReference type="Gene3D" id="3.40.190.10">
    <property type="entry name" value="Periplasmic binding protein-like II"/>
    <property type="match status" value="1"/>
</dbReference>
<sequence length="528" mass="59373">MKKNIMILIAVVLCISLVGCNREVSSSETNSNELNELIMASPQDNYDINPHLYAGTMSIQGMVFEALVENTEDGIKPLLAESWDVSEDGKTYTFYLRENVTFHDGEVFNAEVAKLNIDAVLRNKEMHTWSKIFEIITGCDVINEYTLQVTLAESYYPFLTEMGLTRPFRFISPKCFIDGETMNGVNGYAGTGAYVLVEDVADQYAVFEAYENYWGGEPKIKKVTRKVLPIGQTTILALQKGDINFLFTELGGDALDAEALMALNNDDRYQIVRSDPMYTKQLFACTGNTDSPISEKLVRQAVWYGIDRETIASVIANNLETPAYTMFSKNIPYANIALEKRGYSIEKSIELLEQAGWKLEDGQAYRTKNGKPLEINVYYASSKASQKAVCELMQSTLAEAGIKLNLVGEEALSIRERRLSENYELLMDSTFGKPYDPQSTLMSKGYLLAAKGIPGIEEVYAKIDAIVVTTDETERQELYAEVLTKFHDEACFIPLTYSTVTIVAPANLQNITFRQTQYEIPLEKMYFQ</sequence>
<dbReference type="GO" id="GO:0020037">
    <property type="term" value="F:heme binding"/>
    <property type="evidence" value="ECO:0007669"/>
    <property type="project" value="InterPro"/>
</dbReference>
<dbReference type="Proteomes" id="UP000192478">
    <property type="component" value="Chromosome"/>
</dbReference>
<evidence type="ECO:0000313" key="4">
    <source>
        <dbReference type="Proteomes" id="UP000192478"/>
    </source>
</evidence>
<dbReference type="InterPro" id="IPR030678">
    <property type="entry name" value="Peptide/Ni-bd"/>
</dbReference>
<organism evidence="3 4">
    <name type="scientific">Clostridium formicaceticum</name>
    <dbReference type="NCBI Taxonomy" id="1497"/>
    <lineage>
        <taxon>Bacteria</taxon>
        <taxon>Bacillati</taxon>
        <taxon>Bacillota</taxon>
        <taxon>Clostridia</taxon>
        <taxon>Eubacteriales</taxon>
        <taxon>Clostridiaceae</taxon>
        <taxon>Clostridium</taxon>
    </lineage>
</organism>
<dbReference type="PIRSF" id="PIRSF002741">
    <property type="entry name" value="MppA"/>
    <property type="match status" value="1"/>
</dbReference>
<dbReference type="GO" id="GO:1904680">
    <property type="term" value="F:peptide transmembrane transporter activity"/>
    <property type="evidence" value="ECO:0007669"/>
    <property type="project" value="TreeGrafter"/>
</dbReference>
<keyword evidence="1" id="KW-0732">Signal</keyword>
<evidence type="ECO:0000256" key="1">
    <source>
        <dbReference type="SAM" id="SignalP"/>
    </source>
</evidence>
<evidence type="ECO:0000259" key="2">
    <source>
        <dbReference type="Pfam" id="PF00496"/>
    </source>
</evidence>
<dbReference type="GO" id="GO:0030288">
    <property type="term" value="C:outer membrane-bounded periplasmic space"/>
    <property type="evidence" value="ECO:0007669"/>
    <property type="project" value="TreeGrafter"/>
</dbReference>
<dbReference type="PROSITE" id="PS51257">
    <property type="entry name" value="PROKAR_LIPOPROTEIN"/>
    <property type="match status" value="1"/>
</dbReference>
<accession>A0AAC9RNP1</accession>
<dbReference type="InterPro" id="IPR000914">
    <property type="entry name" value="SBP_5_dom"/>
</dbReference>
<name>A0AAC9RNP1_9CLOT</name>
<dbReference type="NCBIfam" id="TIGR02294">
    <property type="entry name" value="nickel_nikA"/>
    <property type="match status" value="1"/>
</dbReference>
<gene>
    <name evidence="3" type="primary">nikA_3</name>
    <name evidence="3" type="ORF">CLFO_33580</name>
</gene>
<dbReference type="PANTHER" id="PTHR30290:SF37">
    <property type="entry name" value="NICKEL-BINDING PERIPLASMIC PROTEIN"/>
    <property type="match status" value="1"/>
</dbReference>
<dbReference type="GO" id="GO:0015833">
    <property type="term" value="P:peptide transport"/>
    <property type="evidence" value="ECO:0007669"/>
    <property type="project" value="TreeGrafter"/>
</dbReference>
<dbReference type="EMBL" id="CP020559">
    <property type="protein sequence ID" value="ARE88952.1"/>
    <property type="molecule type" value="Genomic_DNA"/>
</dbReference>
<feature type="chain" id="PRO_5041972933" evidence="1">
    <location>
        <begin position="22"/>
        <end position="528"/>
    </location>
</feature>
<dbReference type="InterPro" id="IPR039424">
    <property type="entry name" value="SBP_5"/>
</dbReference>
<dbReference type="InterPro" id="IPR011980">
    <property type="entry name" value="CntA-like"/>
</dbReference>
<dbReference type="GO" id="GO:0043190">
    <property type="term" value="C:ATP-binding cassette (ABC) transporter complex"/>
    <property type="evidence" value="ECO:0007669"/>
    <property type="project" value="InterPro"/>
</dbReference>